<dbReference type="Gene3D" id="3.30.565.10">
    <property type="entry name" value="Histidine kinase-like ATPase, C-terminal domain"/>
    <property type="match status" value="1"/>
</dbReference>
<feature type="domain" description="CBS" evidence="9">
    <location>
        <begin position="138"/>
        <end position="199"/>
    </location>
</feature>
<comment type="caution">
    <text evidence="10">The sequence shown here is derived from an EMBL/GenBank/DDBJ whole genome shotgun (WGS) entry which is preliminary data.</text>
</comment>
<dbReference type="SUPFAM" id="SSF55874">
    <property type="entry name" value="ATPase domain of HSP90 chaperone/DNA topoisomerase II/histidine kinase"/>
    <property type="match status" value="1"/>
</dbReference>
<feature type="domain" description="CBS" evidence="9">
    <location>
        <begin position="206"/>
        <end position="272"/>
    </location>
</feature>
<dbReference type="InterPro" id="IPR046342">
    <property type="entry name" value="CBS_dom_sf"/>
</dbReference>
<evidence type="ECO:0000313" key="11">
    <source>
        <dbReference type="Proteomes" id="UP000664844"/>
    </source>
</evidence>
<dbReference type="PRINTS" id="PR00344">
    <property type="entry name" value="BCTRLSENSOR"/>
</dbReference>
<feature type="region of interest" description="Disordered" evidence="7">
    <location>
        <begin position="616"/>
        <end position="639"/>
    </location>
</feature>
<dbReference type="InterPro" id="IPR036097">
    <property type="entry name" value="HisK_dim/P_sf"/>
</dbReference>
<evidence type="ECO:0000256" key="2">
    <source>
        <dbReference type="ARBA" id="ARBA00012438"/>
    </source>
</evidence>
<dbReference type="SUPFAM" id="SSF54631">
    <property type="entry name" value="CBS-domain pair"/>
    <property type="match status" value="2"/>
</dbReference>
<name>A0ABS3FX65_9CYAN</name>
<evidence type="ECO:0000259" key="8">
    <source>
        <dbReference type="PROSITE" id="PS50109"/>
    </source>
</evidence>
<keyword evidence="3" id="KW-0418">Kinase</keyword>
<evidence type="ECO:0000256" key="6">
    <source>
        <dbReference type="SAM" id="Coils"/>
    </source>
</evidence>
<dbReference type="InterPro" id="IPR036890">
    <property type="entry name" value="HATPase_C_sf"/>
</dbReference>
<dbReference type="PANTHER" id="PTHR43065:SF50">
    <property type="entry name" value="HISTIDINE KINASE"/>
    <property type="match status" value="1"/>
</dbReference>
<proteinExistence type="predicted"/>
<evidence type="ECO:0000256" key="4">
    <source>
        <dbReference type="ARBA" id="ARBA00023012"/>
    </source>
</evidence>
<gene>
    <name evidence="10" type="ORF">J0895_21985</name>
</gene>
<dbReference type="RefSeq" id="WP_207090133.1">
    <property type="nucleotide sequence ID" value="NZ_JAFLQW010000577.1"/>
</dbReference>
<dbReference type="PROSITE" id="PS51371">
    <property type="entry name" value="CBS"/>
    <property type="match status" value="3"/>
</dbReference>
<dbReference type="Gene3D" id="1.10.287.130">
    <property type="match status" value="1"/>
</dbReference>
<dbReference type="PANTHER" id="PTHR43065">
    <property type="entry name" value="SENSOR HISTIDINE KINASE"/>
    <property type="match status" value="1"/>
</dbReference>
<dbReference type="PROSITE" id="PS50109">
    <property type="entry name" value="HIS_KIN"/>
    <property type="match status" value="1"/>
</dbReference>
<evidence type="ECO:0000256" key="3">
    <source>
        <dbReference type="ARBA" id="ARBA00022777"/>
    </source>
</evidence>
<dbReference type="InterPro" id="IPR000644">
    <property type="entry name" value="CBS_dom"/>
</dbReference>
<feature type="coiled-coil region" evidence="6">
    <location>
        <begin position="340"/>
        <end position="441"/>
    </location>
</feature>
<dbReference type="Gene3D" id="3.10.580.10">
    <property type="entry name" value="CBS-domain"/>
    <property type="match status" value="2"/>
</dbReference>
<dbReference type="SMART" id="SM00387">
    <property type="entry name" value="HATPase_c"/>
    <property type="match status" value="1"/>
</dbReference>
<organism evidence="10 11">
    <name type="scientific">Phormidium pseudopriestleyi FRX01</name>
    <dbReference type="NCBI Taxonomy" id="1759528"/>
    <lineage>
        <taxon>Bacteria</taxon>
        <taxon>Bacillati</taxon>
        <taxon>Cyanobacteriota</taxon>
        <taxon>Cyanophyceae</taxon>
        <taxon>Oscillatoriophycideae</taxon>
        <taxon>Oscillatoriales</taxon>
        <taxon>Oscillatoriaceae</taxon>
        <taxon>Phormidium</taxon>
    </lineage>
</organism>
<dbReference type="Pfam" id="PF02518">
    <property type="entry name" value="HATPase_c"/>
    <property type="match status" value="1"/>
</dbReference>
<evidence type="ECO:0000256" key="5">
    <source>
        <dbReference type="PROSITE-ProRule" id="PRU00703"/>
    </source>
</evidence>
<evidence type="ECO:0000256" key="1">
    <source>
        <dbReference type="ARBA" id="ARBA00000085"/>
    </source>
</evidence>
<protein>
    <recommendedName>
        <fullName evidence="2">histidine kinase</fullName>
        <ecNumber evidence="2">2.7.13.3</ecNumber>
    </recommendedName>
</protein>
<feature type="compositionally biased region" description="Low complexity" evidence="7">
    <location>
        <begin position="630"/>
        <end position="639"/>
    </location>
</feature>
<dbReference type="SUPFAM" id="SSF47384">
    <property type="entry name" value="Homodimeric domain of signal transducing histidine kinase"/>
    <property type="match status" value="1"/>
</dbReference>
<dbReference type="InterPro" id="IPR005467">
    <property type="entry name" value="His_kinase_dom"/>
</dbReference>
<dbReference type="InterPro" id="IPR004358">
    <property type="entry name" value="Sig_transdc_His_kin-like_C"/>
</dbReference>
<dbReference type="InterPro" id="IPR003594">
    <property type="entry name" value="HATPase_dom"/>
</dbReference>
<feature type="domain" description="CBS" evidence="9">
    <location>
        <begin position="281"/>
        <end position="342"/>
    </location>
</feature>
<keyword evidence="3" id="KW-0808">Transferase</keyword>
<dbReference type="Pfam" id="PF00571">
    <property type="entry name" value="CBS"/>
    <property type="match status" value="3"/>
</dbReference>
<evidence type="ECO:0000256" key="7">
    <source>
        <dbReference type="SAM" id="MobiDB-lite"/>
    </source>
</evidence>
<evidence type="ECO:0000259" key="9">
    <source>
        <dbReference type="PROSITE" id="PS51371"/>
    </source>
</evidence>
<keyword evidence="5" id="KW-0129">CBS domain</keyword>
<dbReference type="CDD" id="cd17774">
    <property type="entry name" value="CBS_two-component_sensor_histidine_kinase_repeat2"/>
    <property type="match status" value="1"/>
</dbReference>
<keyword evidence="6" id="KW-0175">Coiled coil</keyword>
<feature type="domain" description="Histidine kinase" evidence="8">
    <location>
        <begin position="457"/>
        <end position="726"/>
    </location>
</feature>
<comment type="catalytic activity">
    <reaction evidence="1">
        <text>ATP + protein L-histidine = ADP + protein N-phospho-L-histidine.</text>
        <dbReference type="EC" id="2.7.13.3"/>
    </reaction>
</comment>
<dbReference type="EC" id="2.7.13.3" evidence="2"/>
<keyword evidence="11" id="KW-1185">Reference proteome</keyword>
<dbReference type="Proteomes" id="UP000664844">
    <property type="component" value="Unassembled WGS sequence"/>
</dbReference>
<dbReference type="SMART" id="SM00116">
    <property type="entry name" value="CBS"/>
    <property type="match status" value="3"/>
</dbReference>
<sequence>MPEPYHPANPSMSINHSLMYSSALERAIDPNPPIVSPETSLEEVLALMSHVRSSCPLPYSTDSIQTNIWDSVRASCVLVLEGTPTVSEQLNAIRDTGKLPDRPDRILASQVGIFTERDIVKMTAAEVDLKNVKVSAVMTAPVVTLTESQSHDIFTILSVFRQHQIRHLPLIDNQGYILGILTPETIRQALQPVRLLTQLREVKDIMSHNVIQAPLHASVLELAQLMADRRVSCVVICEDSPNTDTTHPLAKIPVGIVTERDLVQFQALQLDLGKMQAKDVMSSPLFSLNPQDSVWFAHEEMQRRRVRRLVVSSAEGYLLGLVSQTSLLQALHPTEMYGAIETLQEVVENRTQELQQTNEQLQREIEERKRAEIALQTAHDNLQKLVEERTAELRATNAKLQQDICDRQRVEAALRQSEAQLRQQAEELEAAMRSLQQTQFQLIQSEKMSSLGQLVAGVAHEINNPVNFIYGNLSHATQYIQDLLELINLYQTHFNQKVPEIEDKIEDIDLDFLVIDLPKMIASMQIGADRIRSIVLSLRNFSRLDEADRKRVDIHEGLDSTLMILQHRLKAHPGRREIAILKEYGNLPKVDCYVGPLNQVFMNIITNAIDALDMGHSKNERSNGKALSRSPLSSIPATSPTISIRTQLDEGDRITISIADNGPGMTETVRRRLFEPFFTTKPVGSATGLGLSISYQIVVEKHKGELHCHSTSGHGTEFIIEIPSSQPYYEPPLFDVASQNIQSQDS</sequence>
<reference evidence="10 11" key="1">
    <citation type="submission" date="2021-03" db="EMBL/GenBank/DDBJ databases">
        <title>Metabolic Capacity of the Antarctic Cyanobacterium Phormidium pseudopriestleyi that Sustains Oxygenic Photosynthesis in the Presence of Hydrogen Sulfide.</title>
        <authorList>
            <person name="Lumian J.E."/>
            <person name="Jungblut A.D."/>
            <person name="Dillon M.L."/>
            <person name="Hawes I."/>
            <person name="Doran P.T."/>
            <person name="Mackey T.J."/>
            <person name="Dick G.J."/>
            <person name="Grettenberger C.L."/>
            <person name="Sumner D.Y."/>
        </authorList>
    </citation>
    <scope>NUCLEOTIDE SEQUENCE [LARGE SCALE GENOMIC DNA]</scope>
    <source>
        <strain evidence="10 11">FRX01</strain>
    </source>
</reference>
<dbReference type="CDD" id="cd04620">
    <property type="entry name" value="CBS_two-component_sensor_histidine_kinase_repeat1"/>
    <property type="match status" value="1"/>
</dbReference>
<dbReference type="EMBL" id="JAFLQW010000577">
    <property type="protein sequence ID" value="MBO0351700.1"/>
    <property type="molecule type" value="Genomic_DNA"/>
</dbReference>
<keyword evidence="4" id="KW-0902">Two-component regulatory system</keyword>
<accession>A0ABS3FX65</accession>
<evidence type="ECO:0000313" key="10">
    <source>
        <dbReference type="EMBL" id="MBO0351700.1"/>
    </source>
</evidence>